<dbReference type="SUPFAM" id="SSF53448">
    <property type="entry name" value="Nucleotide-diphospho-sugar transferases"/>
    <property type="match status" value="1"/>
</dbReference>
<dbReference type="InterPro" id="IPR029044">
    <property type="entry name" value="Nucleotide-diphossugar_trans"/>
</dbReference>
<accession>A0ABV7ZBE5</accession>
<protein>
    <submittedName>
        <fullName evidence="2">Glycosyltransferase family 2 protein</fullName>
    </submittedName>
</protein>
<dbReference type="Proteomes" id="UP001595803">
    <property type="component" value="Unassembled WGS sequence"/>
</dbReference>
<dbReference type="Pfam" id="PF00535">
    <property type="entry name" value="Glycos_transf_2"/>
    <property type="match status" value="1"/>
</dbReference>
<evidence type="ECO:0000313" key="3">
    <source>
        <dbReference type="Proteomes" id="UP001595803"/>
    </source>
</evidence>
<feature type="domain" description="Glycosyltransferase 2-like" evidence="1">
    <location>
        <begin position="9"/>
        <end position="132"/>
    </location>
</feature>
<evidence type="ECO:0000313" key="2">
    <source>
        <dbReference type="EMBL" id="MFC3834305.1"/>
    </source>
</evidence>
<sequence>MSAESPTFSVITPTHRRPELLERAVHSVRRQSLADWELLVIDDGDGSGVQAALAVGDARVRAFRNPGRGQVAARNAGLRVARGRLIHLLDDDDRWDDDTHLEAVAAVLESGAALAYRAGWLVEEEPAADGWREVRRRPFNPPTTAASLRHDNTLLVSGVAYPAALHADLGLFDEDIGHYWDWDWWLRVTARHPLRRVPGPAVLMSWRGSNASSDPTAPSRVRDLRRLCDKHGLGEIESKNHDTVWPG</sequence>
<gene>
    <name evidence="2" type="ORF">ACFOSB_15740</name>
</gene>
<reference evidence="3" key="1">
    <citation type="journal article" date="2019" name="Int. J. Syst. Evol. Microbiol.">
        <title>The Global Catalogue of Microorganisms (GCM) 10K type strain sequencing project: providing services to taxonomists for standard genome sequencing and annotation.</title>
        <authorList>
            <consortium name="The Broad Institute Genomics Platform"/>
            <consortium name="The Broad Institute Genome Sequencing Center for Infectious Disease"/>
            <person name="Wu L."/>
            <person name="Ma J."/>
        </authorList>
    </citation>
    <scope>NUCLEOTIDE SEQUENCE [LARGE SCALE GENOMIC DNA]</scope>
    <source>
        <strain evidence="3">CCTCC AB 2017081</strain>
    </source>
</reference>
<comment type="caution">
    <text evidence="2">The sequence shown here is derived from an EMBL/GenBank/DDBJ whole genome shotgun (WGS) entry which is preliminary data.</text>
</comment>
<dbReference type="RefSeq" id="WP_380102826.1">
    <property type="nucleotide sequence ID" value="NZ_JBHRZG010000022.1"/>
</dbReference>
<dbReference type="InterPro" id="IPR001173">
    <property type="entry name" value="Glyco_trans_2-like"/>
</dbReference>
<evidence type="ECO:0000259" key="1">
    <source>
        <dbReference type="Pfam" id="PF00535"/>
    </source>
</evidence>
<dbReference type="Gene3D" id="3.90.550.10">
    <property type="entry name" value="Spore Coat Polysaccharide Biosynthesis Protein SpsA, Chain A"/>
    <property type="match status" value="1"/>
</dbReference>
<dbReference type="EMBL" id="JBHRZG010000022">
    <property type="protein sequence ID" value="MFC3834305.1"/>
    <property type="molecule type" value="Genomic_DNA"/>
</dbReference>
<organism evidence="2 3">
    <name type="scientific">Deinococcus rufus</name>
    <dbReference type="NCBI Taxonomy" id="2136097"/>
    <lineage>
        <taxon>Bacteria</taxon>
        <taxon>Thermotogati</taxon>
        <taxon>Deinococcota</taxon>
        <taxon>Deinococci</taxon>
        <taxon>Deinococcales</taxon>
        <taxon>Deinococcaceae</taxon>
        <taxon>Deinococcus</taxon>
    </lineage>
</organism>
<dbReference type="PANTHER" id="PTHR22916">
    <property type="entry name" value="GLYCOSYLTRANSFERASE"/>
    <property type="match status" value="1"/>
</dbReference>
<proteinExistence type="predicted"/>
<name>A0ABV7ZBE5_9DEIO</name>
<keyword evidence="3" id="KW-1185">Reference proteome</keyword>
<dbReference type="PANTHER" id="PTHR22916:SF3">
    <property type="entry name" value="UDP-GLCNAC:BETAGAL BETA-1,3-N-ACETYLGLUCOSAMINYLTRANSFERASE-LIKE PROTEIN 1"/>
    <property type="match status" value="1"/>
</dbReference>